<dbReference type="RefSeq" id="WP_379727286.1">
    <property type="nucleotide sequence ID" value="NZ_JBHRYJ010000002.1"/>
</dbReference>
<dbReference type="EMBL" id="JBHRYJ010000002">
    <property type="protein sequence ID" value="MFC3676516.1"/>
    <property type="molecule type" value="Genomic_DNA"/>
</dbReference>
<evidence type="ECO:0000256" key="2">
    <source>
        <dbReference type="ARBA" id="ARBA00023239"/>
    </source>
</evidence>
<evidence type="ECO:0000256" key="3">
    <source>
        <dbReference type="PIRNR" id="PIRNR001365"/>
    </source>
</evidence>
<dbReference type="CDD" id="cd00408">
    <property type="entry name" value="DHDPS-like"/>
    <property type="match status" value="1"/>
</dbReference>
<accession>A0ABV7VJ08</accession>
<protein>
    <submittedName>
        <fullName evidence="4">Dihydrodipicolinate synthase family protein</fullName>
    </submittedName>
</protein>
<dbReference type="Pfam" id="PF00701">
    <property type="entry name" value="DHDPS"/>
    <property type="match status" value="1"/>
</dbReference>
<evidence type="ECO:0000313" key="4">
    <source>
        <dbReference type="EMBL" id="MFC3676516.1"/>
    </source>
</evidence>
<dbReference type="PIRSF" id="PIRSF001365">
    <property type="entry name" value="DHDPS"/>
    <property type="match status" value="1"/>
</dbReference>
<evidence type="ECO:0000313" key="5">
    <source>
        <dbReference type="Proteomes" id="UP001595711"/>
    </source>
</evidence>
<reference evidence="5" key="1">
    <citation type="journal article" date="2019" name="Int. J. Syst. Evol. Microbiol.">
        <title>The Global Catalogue of Microorganisms (GCM) 10K type strain sequencing project: providing services to taxonomists for standard genome sequencing and annotation.</title>
        <authorList>
            <consortium name="The Broad Institute Genomics Platform"/>
            <consortium name="The Broad Institute Genome Sequencing Center for Infectious Disease"/>
            <person name="Wu L."/>
            <person name="Ma J."/>
        </authorList>
    </citation>
    <scope>NUCLEOTIDE SEQUENCE [LARGE SCALE GENOMIC DNA]</scope>
    <source>
        <strain evidence="5">KCTC 42182</strain>
    </source>
</reference>
<comment type="similarity">
    <text evidence="1 3">Belongs to the DapA family.</text>
</comment>
<dbReference type="SUPFAM" id="SSF51569">
    <property type="entry name" value="Aldolase"/>
    <property type="match status" value="1"/>
</dbReference>
<dbReference type="InterPro" id="IPR002220">
    <property type="entry name" value="DapA-like"/>
</dbReference>
<dbReference type="SMART" id="SM01130">
    <property type="entry name" value="DHDPS"/>
    <property type="match status" value="1"/>
</dbReference>
<keyword evidence="5" id="KW-1185">Reference proteome</keyword>
<dbReference type="PANTHER" id="PTHR12128">
    <property type="entry name" value="DIHYDRODIPICOLINATE SYNTHASE"/>
    <property type="match status" value="1"/>
</dbReference>
<dbReference type="PRINTS" id="PR00146">
    <property type="entry name" value="DHPICSNTHASE"/>
</dbReference>
<dbReference type="PANTHER" id="PTHR12128:SF66">
    <property type="entry name" value="4-HYDROXY-2-OXOGLUTARATE ALDOLASE, MITOCHONDRIAL"/>
    <property type="match status" value="1"/>
</dbReference>
<name>A0ABV7VJ08_9PROT</name>
<proteinExistence type="inferred from homology"/>
<dbReference type="Proteomes" id="UP001595711">
    <property type="component" value="Unassembled WGS sequence"/>
</dbReference>
<evidence type="ECO:0000256" key="1">
    <source>
        <dbReference type="ARBA" id="ARBA00007592"/>
    </source>
</evidence>
<dbReference type="Gene3D" id="3.20.20.70">
    <property type="entry name" value="Aldolase class I"/>
    <property type="match status" value="1"/>
</dbReference>
<keyword evidence="2 3" id="KW-0456">Lyase</keyword>
<comment type="caution">
    <text evidence="4">The sequence shown here is derived from an EMBL/GenBank/DDBJ whole genome shotgun (WGS) entry which is preliminary data.</text>
</comment>
<dbReference type="InterPro" id="IPR013785">
    <property type="entry name" value="Aldolase_TIM"/>
</dbReference>
<organism evidence="4 5">
    <name type="scientific">Ferrovibrio xuzhouensis</name>
    <dbReference type="NCBI Taxonomy" id="1576914"/>
    <lineage>
        <taxon>Bacteria</taxon>
        <taxon>Pseudomonadati</taxon>
        <taxon>Pseudomonadota</taxon>
        <taxon>Alphaproteobacteria</taxon>
        <taxon>Rhodospirillales</taxon>
        <taxon>Rhodospirillaceae</taxon>
        <taxon>Ferrovibrio</taxon>
    </lineage>
</organism>
<gene>
    <name evidence="4" type="ORF">ACFOOQ_13245</name>
</gene>
<sequence>MAKLDETAAGVYIIAVTPFTDSGALDLDSTDRMVDFYLERGVTGFTILGMMGEAPKLTLAESRSFVKRVLNRLDGRVPVVVGVSSPGFASMSELSSAVMDAGAAGVMVAPPGTLKTDDQIVAYYGNVVETIGLGTPFVLQDFPQSTNVVMAPSVIAKIVRTLPSCVMLKHEDWPGLSKLSALRDMMSRDELRRISILVGNGGLFLPEEMERGADGAMTGFAYPEMMVGVVNAYRAGQRDRARDIFDAYLPLARYEQQPGPGLAIRKYVLQKRGAIASAALRKPAPKLTAADIDEVERMIARQELRLKEIG</sequence>